<dbReference type="InterPro" id="IPR023696">
    <property type="entry name" value="Ureohydrolase_dom_sf"/>
</dbReference>
<feature type="binding site" evidence="5">
    <location>
        <position position="248"/>
    </location>
    <ligand>
        <name>Mn(2+)</name>
        <dbReference type="ChEBI" id="CHEBI:29035"/>
        <label>2</label>
    </ligand>
</feature>
<feature type="binding site" evidence="5">
    <location>
        <position position="157"/>
    </location>
    <ligand>
        <name>Mn(2+)</name>
        <dbReference type="ChEBI" id="CHEBI:29035"/>
        <label>2</label>
    </ligand>
</feature>
<comment type="catalytic activity">
    <reaction evidence="5">
        <text>N-formimidoyl-L-glutamate + H2O = formamide + L-glutamate</text>
        <dbReference type="Rhea" id="RHEA:22492"/>
        <dbReference type="ChEBI" id="CHEBI:15377"/>
        <dbReference type="ChEBI" id="CHEBI:16397"/>
        <dbReference type="ChEBI" id="CHEBI:29985"/>
        <dbReference type="ChEBI" id="CHEBI:58928"/>
        <dbReference type="EC" id="3.5.3.8"/>
    </reaction>
</comment>
<keyword evidence="1 5" id="KW-0479">Metal-binding</keyword>
<feature type="binding site" evidence="5">
    <location>
        <position position="161"/>
    </location>
    <ligand>
        <name>Mn(2+)</name>
        <dbReference type="ChEBI" id="CHEBI:29035"/>
        <label>1</label>
    </ligand>
</feature>
<evidence type="ECO:0000256" key="3">
    <source>
        <dbReference type="ARBA" id="ARBA00022808"/>
    </source>
</evidence>
<feature type="binding site" evidence="5">
    <location>
        <position position="157"/>
    </location>
    <ligand>
        <name>Mn(2+)</name>
        <dbReference type="ChEBI" id="CHEBI:29035"/>
        <label>1</label>
    </ligand>
</feature>
<keyword evidence="2 5" id="KW-0378">Hydrolase</keyword>
<comment type="caution">
    <text evidence="8">The sequence shown here is derived from an EMBL/GenBank/DDBJ whole genome shotgun (WGS) entry which is preliminary data.</text>
</comment>
<keyword evidence="3 5" id="KW-0369">Histidine metabolism</keyword>
<dbReference type="InterPro" id="IPR005923">
    <property type="entry name" value="HutG"/>
</dbReference>
<dbReference type="NCBIfam" id="TIGR01227">
    <property type="entry name" value="hutG"/>
    <property type="match status" value="1"/>
</dbReference>
<feature type="binding site" evidence="5">
    <location>
        <position position="248"/>
    </location>
    <ligand>
        <name>Mn(2+)</name>
        <dbReference type="ChEBI" id="CHEBI:29035"/>
        <label>1</label>
    </ligand>
</feature>
<feature type="binding site" evidence="5">
    <location>
        <position position="128"/>
    </location>
    <ligand>
        <name>Mn(2+)</name>
        <dbReference type="ChEBI" id="CHEBI:29035"/>
        <label>1</label>
    </ligand>
</feature>
<evidence type="ECO:0000256" key="1">
    <source>
        <dbReference type="ARBA" id="ARBA00022723"/>
    </source>
</evidence>
<dbReference type="Proteomes" id="UP001500795">
    <property type="component" value="Unassembled WGS sequence"/>
</dbReference>
<gene>
    <name evidence="8" type="primary">hutG_2</name>
    <name evidence="5" type="synonym">hutG</name>
    <name evidence="8" type="ORF">GCM10022394_34560</name>
</gene>
<dbReference type="CDD" id="cd09988">
    <property type="entry name" value="Formimidoylglutamase"/>
    <property type="match status" value="1"/>
</dbReference>
<dbReference type="HAMAP" id="MF_00737">
    <property type="entry name" value="Formimidoylglutam"/>
    <property type="match status" value="1"/>
</dbReference>
<organism evidence="8 9">
    <name type="scientific">Zobellella aerophila</name>
    <dbReference type="NCBI Taxonomy" id="870480"/>
    <lineage>
        <taxon>Bacteria</taxon>
        <taxon>Pseudomonadati</taxon>
        <taxon>Pseudomonadota</taxon>
        <taxon>Gammaproteobacteria</taxon>
        <taxon>Aeromonadales</taxon>
        <taxon>Aeromonadaceae</taxon>
        <taxon>Zobellella</taxon>
    </lineage>
</organism>
<comment type="cofactor">
    <cofactor evidence="5">
        <name>Mn(2+)</name>
        <dbReference type="ChEBI" id="CHEBI:29035"/>
    </cofactor>
    <text evidence="5">Binds 2 manganese ions per subunit.</text>
</comment>
<evidence type="ECO:0000256" key="7">
    <source>
        <dbReference type="PROSITE-ProRule" id="PRU00742"/>
    </source>
</evidence>
<dbReference type="EMBL" id="BAABCX010000009">
    <property type="protein sequence ID" value="GAA3551446.1"/>
    <property type="molecule type" value="Genomic_DNA"/>
</dbReference>
<name>A0ABP6WJ65_9GAMM</name>
<accession>A0ABP6WJ65</accession>
<feature type="binding site" evidence="5">
    <location>
        <position position="159"/>
    </location>
    <ligand>
        <name>Mn(2+)</name>
        <dbReference type="ChEBI" id="CHEBI:29035"/>
        <label>2</label>
    </ligand>
</feature>
<dbReference type="EC" id="3.5.3.8" evidence="5 6"/>
<dbReference type="PIRSF" id="PIRSF036979">
    <property type="entry name" value="Arginase"/>
    <property type="match status" value="1"/>
</dbReference>
<dbReference type="SUPFAM" id="SSF52768">
    <property type="entry name" value="Arginase/deacetylase"/>
    <property type="match status" value="1"/>
</dbReference>
<reference evidence="9" key="1">
    <citation type="journal article" date="2019" name="Int. J. Syst. Evol. Microbiol.">
        <title>The Global Catalogue of Microorganisms (GCM) 10K type strain sequencing project: providing services to taxonomists for standard genome sequencing and annotation.</title>
        <authorList>
            <consortium name="The Broad Institute Genomics Platform"/>
            <consortium name="The Broad Institute Genome Sequencing Center for Infectious Disease"/>
            <person name="Wu L."/>
            <person name="Ma J."/>
        </authorList>
    </citation>
    <scope>NUCLEOTIDE SEQUENCE [LARGE SCALE GENOMIC DNA]</scope>
    <source>
        <strain evidence="9">JCM 17110</strain>
    </source>
</reference>
<evidence type="ECO:0000256" key="5">
    <source>
        <dbReference type="HAMAP-Rule" id="MF_00737"/>
    </source>
</evidence>
<sequence length="317" mass="34085">MKAKTGYNPADMSLWQGRIDSEEGSAARRWHQQILPVSAPQAPGVVLLGLACDAGVKRNLGRSGAAGGPAALRAAAANLAWHLTDPLYDGGDVSCRDDELEIAQQLYAEQVAARLGEGHRVIGLGGGHEIAYGSFRGLVDHLGRHNDKPRIGIVNFDAHLDLRQSARASSGTPFNQCASLCEEMGIPFQYTCIGVSRNNNTRALFDRARQLDTEVVLDEQLNGWDLSPLIVALDKAAAGADYLYVTLCLDVLPGQVAPGVSAPAGRGMELSLLEYAIDRLKRSNKVLMADIAELNPDCDQHSQTARVAARLLERLAR</sequence>
<evidence type="ECO:0000256" key="4">
    <source>
        <dbReference type="ARBA" id="ARBA00023211"/>
    </source>
</evidence>
<feature type="binding site" evidence="5">
    <location>
        <position position="250"/>
    </location>
    <ligand>
        <name>Mn(2+)</name>
        <dbReference type="ChEBI" id="CHEBI:29035"/>
        <label>2</label>
    </ligand>
</feature>
<proteinExistence type="inferred from homology"/>
<dbReference type="InterPro" id="IPR006035">
    <property type="entry name" value="Ureohydrolase"/>
</dbReference>
<comment type="pathway">
    <text evidence="5">Amino-acid degradation; L-histidine degradation into L-glutamate; L-glutamate from N-formimidoyl-L-glutamate (hydrolase route): step 1/1.</text>
</comment>
<dbReference type="Gene3D" id="3.40.800.10">
    <property type="entry name" value="Ureohydrolase domain"/>
    <property type="match status" value="1"/>
</dbReference>
<dbReference type="PROSITE" id="PS51409">
    <property type="entry name" value="ARGINASE_2"/>
    <property type="match status" value="1"/>
</dbReference>
<protein>
    <recommendedName>
        <fullName evidence="5 6">Formimidoylglutamase</fullName>
        <ecNumber evidence="5 6">3.5.3.8</ecNumber>
    </recommendedName>
    <alternativeName>
        <fullName evidence="5">Formiminoglutamase</fullName>
    </alternativeName>
    <alternativeName>
        <fullName evidence="5">Formiminoglutamate hydrolase</fullName>
    </alternativeName>
</protein>
<comment type="function">
    <text evidence="5">Catalyzes the conversion of N-formimidoyl-L-glutamate to L-glutamate and formamide.</text>
</comment>
<dbReference type="Pfam" id="PF00491">
    <property type="entry name" value="Arginase"/>
    <property type="match status" value="1"/>
</dbReference>
<dbReference type="PANTHER" id="PTHR11358:SF35">
    <property type="entry name" value="FORMIMIDOYLGLUTAMASE"/>
    <property type="match status" value="1"/>
</dbReference>
<keyword evidence="9" id="KW-1185">Reference proteome</keyword>
<evidence type="ECO:0000256" key="6">
    <source>
        <dbReference type="NCBIfam" id="TIGR01227"/>
    </source>
</evidence>
<comment type="similarity">
    <text evidence="5 7">Belongs to the arginase family.</text>
</comment>
<keyword evidence="4 5" id="KW-0464">Manganese</keyword>
<evidence type="ECO:0000313" key="8">
    <source>
        <dbReference type="EMBL" id="GAA3551446.1"/>
    </source>
</evidence>
<dbReference type="PANTHER" id="PTHR11358">
    <property type="entry name" value="ARGINASE/AGMATINASE"/>
    <property type="match status" value="1"/>
</dbReference>
<evidence type="ECO:0000256" key="2">
    <source>
        <dbReference type="ARBA" id="ARBA00022801"/>
    </source>
</evidence>
<dbReference type="RefSeq" id="WP_344960109.1">
    <property type="nucleotide sequence ID" value="NZ_BAABCX010000009.1"/>
</dbReference>
<evidence type="ECO:0000313" key="9">
    <source>
        <dbReference type="Proteomes" id="UP001500795"/>
    </source>
</evidence>